<dbReference type="AlphaFoldDB" id="A0AAV3ZJ61"/>
<organism evidence="1 2">
    <name type="scientific">Plakobranchus ocellatus</name>
    <dbReference type="NCBI Taxonomy" id="259542"/>
    <lineage>
        <taxon>Eukaryota</taxon>
        <taxon>Metazoa</taxon>
        <taxon>Spiralia</taxon>
        <taxon>Lophotrochozoa</taxon>
        <taxon>Mollusca</taxon>
        <taxon>Gastropoda</taxon>
        <taxon>Heterobranchia</taxon>
        <taxon>Euthyneura</taxon>
        <taxon>Panpulmonata</taxon>
        <taxon>Sacoglossa</taxon>
        <taxon>Placobranchoidea</taxon>
        <taxon>Plakobranchidae</taxon>
        <taxon>Plakobranchus</taxon>
    </lineage>
</organism>
<proteinExistence type="predicted"/>
<gene>
    <name evidence="1" type="ORF">PoB_002186200</name>
</gene>
<dbReference type="Proteomes" id="UP000735302">
    <property type="component" value="Unassembled WGS sequence"/>
</dbReference>
<accession>A0AAV3ZJ61</accession>
<name>A0AAV3ZJ61_9GAST</name>
<evidence type="ECO:0000313" key="2">
    <source>
        <dbReference type="Proteomes" id="UP000735302"/>
    </source>
</evidence>
<reference evidence="1 2" key="1">
    <citation type="journal article" date="2021" name="Elife">
        <title>Chloroplast acquisition without the gene transfer in kleptoplastic sea slugs, Plakobranchus ocellatus.</title>
        <authorList>
            <person name="Maeda T."/>
            <person name="Takahashi S."/>
            <person name="Yoshida T."/>
            <person name="Shimamura S."/>
            <person name="Takaki Y."/>
            <person name="Nagai Y."/>
            <person name="Toyoda A."/>
            <person name="Suzuki Y."/>
            <person name="Arimoto A."/>
            <person name="Ishii H."/>
            <person name="Satoh N."/>
            <person name="Nishiyama T."/>
            <person name="Hasebe M."/>
            <person name="Maruyama T."/>
            <person name="Minagawa J."/>
            <person name="Obokata J."/>
            <person name="Shigenobu S."/>
        </authorList>
    </citation>
    <scope>NUCLEOTIDE SEQUENCE [LARGE SCALE GENOMIC DNA]</scope>
</reference>
<comment type="caution">
    <text evidence="1">The sequence shown here is derived from an EMBL/GenBank/DDBJ whole genome shotgun (WGS) entry which is preliminary data.</text>
</comment>
<evidence type="ECO:0000313" key="1">
    <source>
        <dbReference type="EMBL" id="GFN95356.1"/>
    </source>
</evidence>
<sequence>MGQQNPEEDTTALFLLLDSACSQVQANFSQGLGIWAAHKDLKRLPYVQRSNPEHAWVYADCCSEPRHSHCPEKTPWLRRWVT</sequence>
<protein>
    <submittedName>
        <fullName evidence="1">Uncharacterized protein</fullName>
    </submittedName>
</protein>
<dbReference type="EMBL" id="BLXT01002491">
    <property type="protein sequence ID" value="GFN95356.1"/>
    <property type="molecule type" value="Genomic_DNA"/>
</dbReference>
<keyword evidence="2" id="KW-1185">Reference proteome</keyword>